<name>A0A2H4SA14_CORMI</name>
<gene>
    <name evidence="2" type="ORF">A9K55_006633</name>
</gene>
<evidence type="ECO:0000313" key="2">
    <source>
        <dbReference type="EMBL" id="ATY59955.1"/>
    </source>
</evidence>
<dbReference type="AlphaFoldDB" id="A0A2H4SA14"/>
<dbReference type="InterPro" id="IPR000086">
    <property type="entry name" value="NUDIX_hydrolase_dom"/>
</dbReference>
<sequence>MAPNGSAAQASAFHAVIDAGNKFDGNPNDMWKFYILNNSQPVGYIPEEFMAQISWKDTDFIVKQKTKSVILSPAFRTDMTAVEACQHQFRKFCEVNRAQFNGCLDKWLLSKNPSYQAIRWLDHREPMFTIPTPLRGIFGIATAGVHLNVYTTINQKPFMWVSYRSLTASYPGMMDQIVAGGMDPEDGYEAWKTLEHEAWEEAGLVLDRNSYEMTHKGVKVGTVQGPSRISFYDQKGIHVGVAEQGHIEPGVRFVFDLEVSPDFTPTPGGDKHVGSFRLKPMDEVKEDLLGGKWKPNSALTTLDFLLRKGYVADDDNGEVKKLRARLQVELPMETS</sequence>
<dbReference type="OrthoDB" id="10261522at2759"/>
<dbReference type="GO" id="GO:0016301">
    <property type="term" value="F:kinase activity"/>
    <property type="evidence" value="ECO:0007669"/>
    <property type="project" value="UniProtKB-KW"/>
</dbReference>
<dbReference type="Proteomes" id="UP000323067">
    <property type="component" value="Chromosome vi"/>
</dbReference>
<dbReference type="VEuPathDB" id="FungiDB:CCM_02281"/>
<accession>A0A2H4SA14</accession>
<dbReference type="PROSITE" id="PS51462">
    <property type="entry name" value="NUDIX"/>
    <property type="match status" value="1"/>
</dbReference>
<dbReference type="Gene3D" id="3.90.79.10">
    <property type="entry name" value="Nucleoside Triphosphate Pyrophosphohydrolase"/>
    <property type="match status" value="1"/>
</dbReference>
<proteinExistence type="predicted"/>
<evidence type="ECO:0000259" key="1">
    <source>
        <dbReference type="PROSITE" id="PS51462"/>
    </source>
</evidence>
<evidence type="ECO:0000313" key="3">
    <source>
        <dbReference type="Proteomes" id="UP000323067"/>
    </source>
</evidence>
<dbReference type="VEuPathDB" id="FungiDB:A9K55_006633"/>
<keyword evidence="2" id="KW-0808">Transferase</keyword>
<dbReference type="InterPro" id="IPR015797">
    <property type="entry name" value="NUDIX_hydrolase-like_dom_sf"/>
</dbReference>
<dbReference type="SUPFAM" id="SSF55811">
    <property type="entry name" value="Nudix"/>
    <property type="match status" value="1"/>
</dbReference>
<dbReference type="EMBL" id="CP023323">
    <property type="protein sequence ID" value="ATY59955.1"/>
    <property type="molecule type" value="Genomic_DNA"/>
</dbReference>
<reference evidence="2 3" key="1">
    <citation type="journal article" date="2017" name="BMC Genomics">
        <title>Chromosome level assembly and secondary metabolite potential of the parasitic fungus Cordyceps militaris.</title>
        <authorList>
            <person name="Kramer G.J."/>
            <person name="Nodwell J.R."/>
        </authorList>
    </citation>
    <scope>NUCLEOTIDE SEQUENCE [LARGE SCALE GENOMIC DNA]</scope>
    <source>
        <strain evidence="2 3">ATCC 34164</strain>
    </source>
</reference>
<keyword evidence="2" id="KW-0418">Kinase</keyword>
<feature type="domain" description="Nudix hydrolase" evidence="1">
    <location>
        <begin position="140"/>
        <end position="301"/>
    </location>
</feature>
<organism evidence="2 3">
    <name type="scientific">Cordyceps militaris</name>
    <name type="common">Caterpillar fungus</name>
    <name type="synonym">Clavaria militaris</name>
    <dbReference type="NCBI Taxonomy" id="73501"/>
    <lineage>
        <taxon>Eukaryota</taxon>
        <taxon>Fungi</taxon>
        <taxon>Dikarya</taxon>
        <taxon>Ascomycota</taxon>
        <taxon>Pezizomycotina</taxon>
        <taxon>Sordariomycetes</taxon>
        <taxon>Hypocreomycetidae</taxon>
        <taxon>Hypocreales</taxon>
        <taxon>Cordycipitaceae</taxon>
        <taxon>Cordyceps</taxon>
    </lineage>
</organism>
<protein>
    <submittedName>
        <fullName evidence="2">Thiamin pyrophosphokinase</fullName>
    </submittedName>
</protein>
<dbReference type="CDD" id="cd03676">
    <property type="entry name" value="NUDIX_Tnr3_like"/>
    <property type="match status" value="1"/>
</dbReference>